<sequence length="900" mass="101546">MVNNRSSSVSLASAPNMLYLQIRFSVDVLYLDNMLKLPSNRYSCQIAIAEQPLLCTNQIVSKHESFKIGAEKDLNLQDGKAKTLSIASVIQRALQALVDANLRLEQTGGSQKTKASGKEPESTVLQRIGQHTDSRKSTMALRIHKQSASSIASVEETMHLQIYKSHNGKVGWINPRRPAIITHDLRKARTVGYRSVVIQRRVEDLQLGVESYQKKLNLTKPDTHDPSGNDQVAKIMGYGNYQIGNVTISRVYYVEELGHNLFFVRQFCDSNLEVAFRQHTCFIHNLEGVDSWVFIMKMEILLEPTSNKLMVEHAEYDESNTYVLERFNTTAGNPVKKILLKLNLSDHRLFKMVVEVPDSSWLTRSIATCSYPTDKHKDIMKAQVPHPQLALNPQGAQAQECTLVHDPLALWDQLIVPIHHSPDKVVIGATALLLALDVSSANDQAVVDGSAASFPNVDDAELNIVLTSYGSLLTHLSLRASRNVYCQRRRNQVGRRMTCPSHGCKDRTMAMPTWCHMFNSTLTGNAGLWFDDLPTESIDSYNDLKKAFLENYLQHKKCIKDPIKLYNIKQRDGESTEDFVRRRILEPAEARKEARSIHAPHKNSYINFCFRKKEIQALPPMTTLIEKRNHTKFCEFHGEVRHNTDECMHLKKQIEEMLKAENLSHLIKELKQNNGKEQPKAAKKGETSRKGKAVAILMVQPWERVVRQKITQSFSPNTEILFPPLDEGEGTEGPMIIEAEIEGHCIHRMYVDGGSALEILYEHYFNRIRLKIKNQLVPATTPLIGFSGEIIWPIGQIQLLVRIGDEEHSTSAWMNFVVVRSPSSYNGIIGRPGVRKLQAVLSTTHGMLKLPVEGGVITLKSSMLVSLECALVSGPEETLPATKPMVEERFKVAINPEYLE</sequence>
<keyword evidence="3" id="KW-0808">Transferase</keyword>
<dbReference type="InterPro" id="IPR021109">
    <property type="entry name" value="Peptidase_aspartic_dom_sf"/>
</dbReference>
<accession>A0ABQ5BNV0</accession>
<keyword evidence="3" id="KW-0695">RNA-directed DNA polymerase</keyword>
<dbReference type="InterPro" id="IPR005162">
    <property type="entry name" value="Retrotrans_gag_dom"/>
</dbReference>
<evidence type="ECO:0000313" key="3">
    <source>
        <dbReference type="EMBL" id="GJT15517.1"/>
    </source>
</evidence>
<organism evidence="3 4">
    <name type="scientific">Tanacetum coccineum</name>
    <dbReference type="NCBI Taxonomy" id="301880"/>
    <lineage>
        <taxon>Eukaryota</taxon>
        <taxon>Viridiplantae</taxon>
        <taxon>Streptophyta</taxon>
        <taxon>Embryophyta</taxon>
        <taxon>Tracheophyta</taxon>
        <taxon>Spermatophyta</taxon>
        <taxon>Magnoliopsida</taxon>
        <taxon>eudicotyledons</taxon>
        <taxon>Gunneridae</taxon>
        <taxon>Pentapetalae</taxon>
        <taxon>asterids</taxon>
        <taxon>campanulids</taxon>
        <taxon>Asterales</taxon>
        <taxon>Asteraceae</taxon>
        <taxon>Asteroideae</taxon>
        <taxon>Anthemideae</taxon>
        <taxon>Anthemidinae</taxon>
        <taxon>Tanacetum</taxon>
    </lineage>
</organism>
<keyword evidence="3" id="KW-0548">Nucleotidyltransferase</keyword>
<dbReference type="PANTHER" id="PTHR33240">
    <property type="entry name" value="OS08G0508500 PROTEIN"/>
    <property type="match status" value="1"/>
</dbReference>
<evidence type="ECO:0000313" key="4">
    <source>
        <dbReference type="Proteomes" id="UP001151760"/>
    </source>
</evidence>
<evidence type="ECO:0000259" key="2">
    <source>
        <dbReference type="Pfam" id="PF03732"/>
    </source>
</evidence>
<dbReference type="PANTHER" id="PTHR33240:SF15">
    <property type="entry name" value="GAG-PRO-LIKE PROTEIN"/>
    <property type="match status" value="1"/>
</dbReference>
<reference evidence="3" key="2">
    <citation type="submission" date="2022-01" db="EMBL/GenBank/DDBJ databases">
        <authorList>
            <person name="Yamashiro T."/>
            <person name="Shiraishi A."/>
            <person name="Satake H."/>
            <person name="Nakayama K."/>
        </authorList>
    </citation>
    <scope>NUCLEOTIDE SEQUENCE</scope>
</reference>
<dbReference type="Gene3D" id="2.40.70.10">
    <property type="entry name" value="Acid Proteases"/>
    <property type="match status" value="1"/>
</dbReference>
<feature type="domain" description="Retrotransposon gag" evidence="2">
    <location>
        <begin position="517"/>
        <end position="582"/>
    </location>
</feature>
<keyword evidence="4" id="KW-1185">Reference proteome</keyword>
<feature type="region of interest" description="Disordered" evidence="1">
    <location>
        <begin position="108"/>
        <end position="138"/>
    </location>
</feature>
<proteinExistence type="predicted"/>
<dbReference type="Pfam" id="PF03732">
    <property type="entry name" value="Retrotrans_gag"/>
    <property type="match status" value="1"/>
</dbReference>
<protein>
    <submittedName>
        <fullName evidence="3">Reverse transcriptase domain-containing protein</fullName>
    </submittedName>
</protein>
<comment type="caution">
    <text evidence="3">The sequence shown here is derived from an EMBL/GenBank/DDBJ whole genome shotgun (WGS) entry which is preliminary data.</text>
</comment>
<dbReference type="GO" id="GO:0003964">
    <property type="term" value="F:RNA-directed DNA polymerase activity"/>
    <property type="evidence" value="ECO:0007669"/>
    <property type="project" value="UniProtKB-KW"/>
</dbReference>
<dbReference type="EMBL" id="BQNB010013402">
    <property type="protein sequence ID" value="GJT15517.1"/>
    <property type="molecule type" value="Genomic_DNA"/>
</dbReference>
<name>A0ABQ5BNV0_9ASTR</name>
<evidence type="ECO:0000256" key="1">
    <source>
        <dbReference type="SAM" id="MobiDB-lite"/>
    </source>
</evidence>
<reference evidence="3" key="1">
    <citation type="journal article" date="2022" name="Int. J. Mol. Sci.">
        <title>Draft Genome of Tanacetum Coccineum: Genomic Comparison of Closely Related Tanacetum-Family Plants.</title>
        <authorList>
            <person name="Yamashiro T."/>
            <person name="Shiraishi A."/>
            <person name="Nakayama K."/>
            <person name="Satake H."/>
        </authorList>
    </citation>
    <scope>NUCLEOTIDE SEQUENCE</scope>
</reference>
<gene>
    <name evidence="3" type="ORF">Tco_0874223</name>
</gene>
<dbReference type="Proteomes" id="UP001151760">
    <property type="component" value="Unassembled WGS sequence"/>
</dbReference>